<evidence type="ECO:0000256" key="2">
    <source>
        <dbReference type="SAM" id="Phobius"/>
    </source>
</evidence>
<feature type="compositionally biased region" description="Low complexity" evidence="1">
    <location>
        <begin position="98"/>
        <end position="107"/>
    </location>
</feature>
<accession>A0A915EE13</accession>
<sequence>MSSFSSIASSSIITEQEEENRVKAGDLGFSAQALPAPMADLVKGLKTRSLYWRTDEGEPAVGKSNRRVRFKEAVPAALLVNREGQCVLRCTPVDNPASSSSNSSSGSPIRTSNEGDLLAGSPNAGVMASGNQHHFSSSSSSCCSPLPRPSPSFSTPNHQQLNSLHSPRVLPPSMSSLTASSSSSRYRCMCGGCHVVIGTKCFLVLYVWLTVCGLLFGMVSAMVWALIPLLVIPISAYGLVNHKPKYLYPLLIVTVIHLIVCLLMVVIVGVFALFNYNTLLAIFAYSTAEKPSSILLLVLLVTILGCFLLAALFFWQILVISSCIQYYECWQKRHPPQTSTKAAKVNHLNDRLPTTHSIGGH</sequence>
<evidence type="ECO:0000313" key="4">
    <source>
        <dbReference type="WBParaSite" id="jg4320"/>
    </source>
</evidence>
<feature type="region of interest" description="Disordered" evidence="1">
    <location>
        <begin position="139"/>
        <end position="176"/>
    </location>
</feature>
<feature type="transmembrane region" description="Helical" evidence="2">
    <location>
        <begin position="294"/>
        <end position="315"/>
    </location>
</feature>
<reference evidence="4" key="1">
    <citation type="submission" date="2022-11" db="UniProtKB">
        <authorList>
            <consortium name="WormBaseParasite"/>
        </authorList>
    </citation>
    <scope>IDENTIFICATION</scope>
</reference>
<evidence type="ECO:0000313" key="3">
    <source>
        <dbReference type="Proteomes" id="UP000887574"/>
    </source>
</evidence>
<feature type="transmembrane region" description="Helical" evidence="2">
    <location>
        <begin position="247"/>
        <end position="274"/>
    </location>
</feature>
<keyword evidence="2" id="KW-0472">Membrane</keyword>
<proteinExistence type="predicted"/>
<feature type="transmembrane region" description="Helical" evidence="2">
    <location>
        <begin position="188"/>
        <end position="209"/>
    </location>
</feature>
<protein>
    <submittedName>
        <fullName evidence="4">Uncharacterized protein</fullName>
    </submittedName>
</protein>
<keyword evidence="2" id="KW-1133">Transmembrane helix</keyword>
<dbReference type="AlphaFoldDB" id="A0A915EE13"/>
<keyword evidence="3" id="KW-1185">Reference proteome</keyword>
<organism evidence="3 4">
    <name type="scientific">Ditylenchus dipsaci</name>
    <dbReference type="NCBI Taxonomy" id="166011"/>
    <lineage>
        <taxon>Eukaryota</taxon>
        <taxon>Metazoa</taxon>
        <taxon>Ecdysozoa</taxon>
        <taxon>Nematoda</taxon>
        <taxon>Chromadorea</taxon>
        <taxon>Rhabditida</taxon>
        <taxon>Tylenchina</taxon>
        <taxon>Tylenchomorpha</taxon>
        <taxon>Sphaerularioidea</taxon>
        <taxon>Anguinidae</taxon>
        <taxon>Anguininae</taxon>
        <taxon>Ditylenchus</taxon>
    </lineage>
</organism>
<dbReference type="WBParaSite" id="jg4320">
    <property type="protein sequence ID" value="jg4320"/>
    <property type="gene ID" value="jg4320"/>
</dbReference>
<dbReference type="Proteomes" id="UP000887574">
    <property type="component" value="Unplaced"/>
</dbReference>
<feature type="compositionally biased region" description="Low complexity" evidence="1">
    <location>
        <begin position="139"/>
        <end position="156"/>
    </location>
</feature>
<name>A0A915EE13_9BILA</name>
<evidence type="ECO:0000256" key="1">
    <source>
        <dbReference type="SAM" id="MobiDB-lite"/>
    </source>
</evidence>
<feature type="transmembrane region" description="Helical" evidence="2">
    <location>
        <begin position="215"/>
        <end position="240"/>
    </location>
</feature>
<keyword evidence="2" id="KW-0812">Transmembrane</keyword>
<feature type="region of interest" description="Disordered" evidence="1">
    <location>
        <begin position="92"/>
        <end position="123"/>
    </location>
</feature>